<dbReference type="RefSeq" id="WP_138692317.1">
    <property type="nucleotide sequence ID" value="NZ_JBHSAZ010000012.1"/>
</dbReference>
<gene>
    <name evidence="2" type="ORF">ETD85_25535</name>
</gene>
<dbReference type="EMBL" id="VCKX01000082">
    <property type="protein sequence ID" value="TMR31521.1"/>
    <property type="molecule type" value="Genomic_DNA"/>
</dbReference>
<proteinExistence type="predicted"/>
<accession>A0A5S4GG62</accession>
<comment type="caution">
    <text evidence="2">The sequence shown here is derived from an EMBL/GenBank/DDBJ whole genome shotgun (WGS) entry which is preliminary data.</text>
</comment>
<feature type="domain" description="DUF4097" evidence="1">
    <location>
        <begin position="115"/>
        <end position="237"/>
    </location>
</feature>
<name>A0A5S4GG62_9ACTN</name>
<reference evidence="2 3" key="1">
    <citation type="submission" date="2019-05" db="EMBL/GenBank/DDBJ databases">
        <title>Draft genome sequence of Nonomuraea zeae DSM 100528.</title>
        <authorList>
            <person name="Saricaoglu S."/>
            <person name="Isik K."/>
        </authorList>
    </citation>
    <scope>NUCLEOTIDE SEQUENCE [LARGE SCALE GENOMIC DNA]</scope>
    <source>
        <strain evidence="2 3">DSM 100528</strain>
    </source>
</reference>
<dbReference type="Proteomes" id="UP000306628">
    <property type="component" value="Unassembled WGS sequence"/>
</dbReference>
<dbReference type="InterPro" id="IPR025164">
    <property type="entry name" value="Toastrack_DUF4097"/>
</dbReference>
<evidence type="ECO:0000313" key="3">
    <source>
        <dbReference type="Proteomes" id="UP000306628"/>
    </source>
</evidence>
<evidence type="ECO:0000259" key="1">
    <source>
        <dbReference type="Pfam" id="PF13349"/>
    </source>
</evidence>
<evidence type="ECO:0000313" key="2">
    <source>
        <dbReference type="EMBL" id="TMR31521.1"/>
    </source>
</evidence>
<protein>
    <submittedName>
        <fullName evidence="2">DUF4097 domain-containing protein</fullName>
    </submittedName>
</protein>
<dbReference type="Pfam" id="PF13349">
    <property type="entry name" value="DUF4097"/>
    <property type="match status" value="1"/>
</dbReference>
<sequence length="258" mass="27102">MRAVWLTAGTLATVLALLLSTMLFWRGFARAEPPTDTTQRSIPFAKDKVLIEAGSGDVLLLIMPGRAGELLLDRALRWSVERPTVTEDWDERTGTLRLDATCPGSGQPAGPVCRAEYVVMVPPETDIEASVTRGDLGVGDLFGDVRLTSVSGSVMVRDVAGSVWARSGSGNVKAEGLRGGAADVEVGAGDVDLSFVNVPATVNAVVRTAGAVNVNVPRGAYDVTVDAARSRLDVRLDAGSPRKITARAPNGSVTICCR</sequence>
<keyword evidence="3" id="KW-1185">Reference proteome</keyword>
<organism evidence="2 3">
    <name type="scientific">Nonomuraea zeae</name>
    <dbReference type="NCBI Taxonomy" id="1642303"/>
    <lineage>
        <taxon>Bacteria</taxon>
        <taxon>Bacillati</taxon>
        <taxon>Actinomycetota</taxon>
        <taxon>Actinomycetes</taxon>
        <taxon>Streptosporangiales</taxon>
        <taxon>Streptosporangiaceae</taxon>
        <taxon>Nonomuraea</taxon>
    </lineage>
</organism>
<dbReference type="OrthoDB" id="3520907at2"/>
<dbReference type="AlphaFoldDB" id="A0A5S4GG62"/>